<dbReference type="GO" id="GO:0004713">
    <property type="term" value="F:protein tyrosine kinase activity"/>
    <property type="evidence" value="ECO:0007669"/>
    <property type="project" value="TreeGrafter"/>
</dbReference>
<dbReference type="PANTHER" id="PTHR32309:SF13">
    <property type="entry name" value="FERRIC ENTEROBACTIN TRANSPORT PROTEIN FEPE"/>
    <property type="match status" value="1"/>
</dbReference>
<dbReference type="PANTHER" id="PTHR32309">
    <property type="entry name" value="TYROSINE-PROTEIN KINASE"/>
    <property type="match status" value="1"/>
</dbReference>
<keyword evidence="2" id="KW-1185">Reference proteome</keyword>
<protein>
    <submittedName>
        <fullName evidence="1">Uncharacterized protein</fullName>
    </submittedName>
</protein>
<accession>A0A2K9NUI8</accession>
<dbReference type="InterPro" id="IPR050445">
    <property type="entry name" value="Bact_polysacc_biosynth/exp"/>
</dbReference>
<gene>
    <name evidence="1" type="ORF">C0V70_13940</name>
</gene>
<dbReference type="RefSeq" id="WP_102244474.1">
    <property type="nucleotide sequence ID" value="NZ_CP025704.1"/>
</dbReference>
<reference evidence="1 2" key="1">
    <citation type="submission" date="2018-01" db="EMBL/GenBank/DDBJ databases">
        <title>Complete genome sequence of Bacteriovorax stolpii DSM12778.</title>
        <authorList>
            <person name="Tang B."/>
            <person name="Chang J."/>
        </authorList>
    </citation>
    <scope>NUCLEOTIDE SEQUENCE [LARGE SCALE GENOMIC DNA]</scope>
    <source>
        <strain evidence="1 2">DSM 12778</strain>
    </source>
</reference>
<sequence length="407" mass="46241">MKEKIYIRDFFSLLVFYKKPLAIIMLASVLCLVQLSFILPKTYRSEFELNIYSKYFKNALISEVIPGMNSIAEMTQTTDSMVKETLNDEFIDSIGNEFKIYAPNMTPQQLSKAREQLRDRFELFSTGGQSYHVSFSYGDPTVTYEVTKKVMDAVKATFINSRIETIENAKKTIQQKLESVNVTKQITEDSISANALASKNPDVLRSEIAKINSDLSALKMQFNVHHPRIVKLEQRKATIQNWLEEVEDKTEKTEKSANEDGVKEYSDAPLLMAGDKEISQNIASKLYTKFNDINVALDIERKSLPGYIGVIIAPQIPSSPLFPKKRLFASLGFMIGLVLCFGYVFYNEIMQLSPSERARAMARDLKGEYFGVLPHIGEEGLMTNQAIVWEERKLLESNIANRIALDN</sequence>
<dbReference type="Proteomes" id="UP000235584">
    <property type="component" value="Chromosome"/>
</dbReference>
<dbReference type="EMBL" id="CP025704">
    <property type="protein sequence ID" value="AUN99183.1"/>
    <property type="molecule type" value="Genomic_DNA"/>
</dbReference>
<evidence type="ECO:0000313" key="1">
    <source>
        <dbReference type="EMBL" id="AUN99183.1"/>
    </source>
</evidence>
<name>A0A2K9NUI8_BACTC</name>
<dbReference type="KEGG" id="bsto:C0V70_13940"/>
<dbReference type="GO" id="GO:0005886">
    <property type="term" value="C:plasma membrane"/>
    <property type="evidence" value="ECO:0007669"/>
    <property type="project" value="TreeGrafter"/>
</dbReference>
<proteinExistence type="predicted"/>
<dbReference type="OrthoDB" id="9795292at2"/>
<dbReference type="AlphaFoldDB" id="A0A2K9NUI8"/>
<organism evidence="1 2">
    <name type="scientific">Bacteriovorax stolpii</name>
    <name type="common">Bdellovibrio stolpii</name>
    <dbReference type="NCBI Taxonomy" id="960"/>
    <lineage>
        <taxon>Bacteria</taxon>
        <taxon>Pseudomonadati</taxon>
        <taxon>Bdellovibrionota</taxon>
        <taxon>Bacteriovoracia</taxon>
        <taxon>Bacteriovoracales</taxon>
        <taxon>Bacteriovoracaceae</taxon>
        <taxon>Bacteriovorax</taxon>
    </lineage>
</organism>
<evidence type="ECO:0000313" key="2">
    <source>
        <dbReference type="Proteomes" id="UP000235584"/>
    </source>
</evidence>